<dbReference type="EMBL" id="JAERUA010000011">
    <property type="protein sequence ID" value="KAI1893786.1"/>
    <property type="molecule type" value="Genomic_DNA"/>
</dbReference>
<dbReference type="InterPro" id="IPR051588">
    <property type="entry name" value="Cobalamin_Transport"/>
</dbReference>
<dbReference type="GO" id="GO:0031419">
    <property type="term" value="F:cobalamin binding"/>
    <property type="evidence" value="ECO:0007669"/>
    <property type="project" value="TreeGrafter"/>
</dbReference>
<gene>
    <name evidence="2" type="ORF">AGOR_G00127250</name>
</gene>
<name>A0A8T3DBX9_9TELE</name>
<evidence type="ECO:0008006" key="4">
    <source>
        <dbReference type="Google" id="ProtNLM"/>
    </source>
</evidence>
<evidence type="ECO:0000313" key="2">
    <source>
        <dbReference type="EMBL" id="KAI1893786.1"/>
    </source>
</evidence>
<accession>A0A8T3DBX9</accession>
<evidence type="ECO:0000313" key="3">
    <source>
        <dbReference type="Proteomes" id="UP000829720"/>
    </source>
</evidence>
<dbReference type="AlphaFoldDB" id="A0A8T3DBX9"/>
<dbReference type="Proteomes" id="UP000829720">
    <property type="component" value="Unassembled WGS sequence"/>
</dbReference>
<dbReference type="PANTHER" id="PTHR10559">
    <property type="entry name" value="TRANSCOBALAMIN-1/GASTRIC INTRINSIC FACTOR"/>
    <property type="match status" value="1"/>
</dbReference>
<protein>
    <recommendedName>
        <fullName evidence="4">DUF4430 domain-containing protein</fullName>
    </recommendedName>
</protein>
<keyword evidence="1" id="KW-0732">Signal</keyword>
<dbReference type="GO" id="GO:0015889">
    <property type="term" value="P:cobalamin transport"/>
    <property type="evidence" value="ECO:0007669"/>
    <property type="project" value="TreeGrafter"/>
</dbReference>
<comment type="caution">
    <text evidence="2">The sequence shown here is derived from an EMBL/GenBank/DDBJ whole genome shotgun (WGS) entry which is preliminary data.</text>
</comment>
<keyword evidence="3" id="KW-1185">Reference proteome</keyword>
<organism evidence="2 3">
    <name type="scientific">Albula goreensis</name>
    <dbReference type="NCBI Taxonomy" id="1534307"/>
    <lineage>
        <taxon>Eukaryota</taxon>
        <taxon>Metazoa</taxon>
        <taxon>Chordata</taxon>
        <taxon>Craniata</taxon>
        <taxon>Vertebrata</taxon>
        <taxon>Euteleostomi</taxon>
        <taxon>Actinopterygii</taxon>
        <taxon>Neopterygii</taxon>
        <taxon>Teleostei</taxon>
        <taxon>Albuliformes</taxon>
        <taxon>Albulidae</taxon>
        <taxon>Albula</taxon>
    </lineage>
</organism>
<reference evidence="2" key="1">
    <citation type="submission" date="2021-01" db="EMBL/GenBank/DDBJ databases">
        <authorList>
            <person name="Zahm M."/>
            <person name="Roques C."/>
            <person name="Cabau C."/>
            <person name="Klopp C."/>
            <person name="Donnadieu C."/>
            <person name="Jouanno E."/>
            <person name="Lampietro C."/>
            <person name="Louis A."/>
            <person name="Herpin A."/>
            <person name="Echchiki A."/>
            <person name="Berthelot C."/>
            <person name="Parey E."/>
            <person name="Roest-Crollius H."/>
            <person name="Braasch I."/>
            <person name="Postlethwait J."/>
            <person name="Bobe J."/>
            <person name="Montfort J."/>
            <person name="Bouchez O."/>
            <person name="Begum T."/>
            <person name="Mejri S."/>
            <person name="Adams A."/>
            <person name="Chen W.-J."/>
            <person name="Guiguen Y."/>
        </authorList>
    </citation>
    <scope>NUCLEOTIDE SEQUENCE</scope>
    <source>
        <tissue evidence="2">Blood</tissue>
    </source>
</reference>
<feature type="signal peptide" evidence="1">
    <location>
        <begin position="1"/>
        <end position="24"/>
    </location>
</feature>
<evidence type="ECO:0000256" key="1">
    <source>
        <dbReference type="SAM" id="SignalP"/>
    </source>
</evidence>
<feature type="chain" id="PRO_5035924598" description="DUF4430 domain-containing protein" evidence="1">
    <location>
        <begin position="25"/>
        <end position="140"/>
    </location>
</feature>
<proteinExistence type="predicted"/>
<dbReference type="Gene3D" id="2.170.130.30">
    <property type="match status" value="1"/>
</dbReference>
<sequence length="140" mass="15255">MTTTLAVTALLSTALLLLVSGTLSDGGISDGYPIHLTVYNSLSAEANKTYQIETAYRGILIGAMTTLREQDSSFKFTFTEDRNYGPYLVSVNGVAGNNEDHTYWELLAESANGTIIRPDVGIGCFIPSPNQHVILKYTTW</sequence>
<dbReference type="PANTHER" id="PTHR10559:SF18">
    <property type="entry name" value="TRANSCOBALAMIN II"/>
    <property type="match status" value="1"/>
</dbReference>
<dbReference type="OrthoDB" id="6343110at2759"/>
<dbReference type="GO" id="GO:0005615">
    <property type="term" value="C:extracellular space"/>
    <property type="evidence" value="ECO:0007669"/>
    <property type="project" value="TreeGrafter"/>
</dbReference>